<protein>
    <submittedName>
        <fullName evidence="1">Uncharacterized protein</fullName>
    </submittedName>
</protein>
<reference evidence="1 2" key="1">
    <citation type="submission" date="2014-04" db="EMBL/GenBank/DDBJ databases">
        <title>Genome evolution of avian class.</title>
        <authorList>
            <person name="Zhang G."/>
            <person name="Li C."/>
        </authorList>
    </citation>
    <scope>NUCLEOTIDE SEQUENCE [LARGE SCALE GENOMIC DNA]</scope>
    <source>
        <strain evidence="1">BGI_N306</strain>
    </source>
</reference>
<dbReference type="AlphaFoldDB" id="A0A091WP45"/>
<feature type="non-terminal residue" evidence="1">
    <location>
        <position position="36"/>
    </location>
</feature>
<proteinExistence type="predicted"/>
<feature type="non-terminal residue" evidence="1">
    <location>
        <position position="1"/>
    </location>
</feature>
<name>A0A091WP45_OPIHO</name>
<organism evidence="1 2">
    <name type="scientific">Opisthocomus hoazin</name>
    <name type="common">Hoatzin</name>
    <name type="synonym">Phasianus hoazin</name>
    <dbReference type="NCBI Taxonomy" id="30419"/>
    <lineage>
        <taxon>Eukaryota</taxon>
        <taxon>Metazoa</taxon>
        <taxon>Chordata</taxon>
        <taxon>Craniata</taxon>
        <taxon>Vertebrata</taxon>
        <taxon>Euteleostomi</taxon>
        <taxon>Archelosauria</taxon>
        <taxon>Archosauria</taxon>
        <taxon>Dinosauria</taxon>
        <taxon>Saurischia</taxon>
        <taxon>Theropoda</taxon>
        <taxon>Coelurosauria</taxon>
        <taxon>Aves</taxon>
        <taxon>Neognathae</taxon>
        <taxon>Neoaves</taxon>
        <taxon>Opisthocomiformes</taxon>
        <taxon>Opisthocomidae</taxon>
        <taxon>Opisthocomus</taxon>
    </lineage>
</organism>
<keyword evidence="2" id="KW-1185">Reference proteome</keyword>
<evidence type="ECO:0000313" key="1">
    <source>
        <dbReference type="EMBL" id="KFR03306.1"/>
    </source>
</evidence>
<dbReference type="EMBL" id="KK734071">
    <property type="protein sequence ID" value="KFR03306.1"/>
    <property type="molecule type" value="Genomic_DNA"/>
</dbReference>
<accession>A0A091WP45</accession>
<dbReference type="PhylomeDB" id="A0A091WP45"/>
<sequence>EPFRTGVLQNSFLLHLSFGLVTFLPSLKPKIVHLVP</sequence>
<dbReference type="Proteomes" id="UP000053605">
    <property type="component" value="Unassembled WGS sequence"/>
</dbReference>
<evidence type="ECO:0000313" key="2">
    <source>
        <dbReference type="Proteomes" id="UP000053605"/>
    </source>
</evidence>
<gene>
    <name evidence="1" type="ORF">N306_08412</name>
</gene>